<organism evidence="2 3">
    <name type="scientific">Ensete ventricosum</name>
    <name type="common">Abyssinian banana</name>
    <name type="synonym">Musa ensete</name>
    <dbReference type="NCBI Taxonomy" id="4639"/>
    <lineage>
        <taxon>Eukaryota</taxon>
        <taxon>Viridiplantae</taxon>
        <taxon>Streptophyta</taxon>
        <taxon>Embryophyta</taxon>
        <taxon>Tracheophyta</taxon>
        <taxon>Spermatophyta</taxon>
        <taxon>Magnoliopsida</taxon>
        <taxon>Liliopsida</taxon>
        <taxon>Zingiberales</taxon>
        <taxon>Musaceae</taxon>
        <taxon>Ensete</taxon>
    </lineage>
</organism>
<gene>
    <name evidence="2" type="ORF">B296_00036417</name>
</gene>
<dbReference type="EMBL" id="AMZH03003996">
    <property type="protein sequence ID" value="RRT70492.1"/>
    <property type="molecule type" value="Genomic_DNA"/>
</dbReference>
<protein>
    <recommendedName>
        <fullName evidence="4">Endonuclease/exonuclease/phosphatase domain-containing protein</fullName>
    </recommendedName>
</protein>
<evidence type="ECO:0000313" key="3">
    <source>
        <dbReference type="Proteomes" id="UP000287651"/>
    </source>
</evidence>
<feature type="compositionally biased region" description="Basic residues" evidence="1">
    <location>
        <begin position="84"/>
        <end position="93"/>
    </location>
</feature>
<evidence type="ECO:0008006" key="4">
    <source>
        <dbReference type="Google" id="ProtNLM"/>
    </source>
</evidence>
<feature type="region of interest" description="Disordered" evidence="1">
    <location>
        <begin position="71"/>
        <end position="98"/>
    </location>
</feature>
<reference evidence="2 3" key="1">
    <citation type="journal article" date="2014" name="Agronomy (Basel)">
        <title>A Draft Genome Sequence for Ensete ventricosum, the Drought-Tolerant Tree Against Hunger.</title>
        <authorList>
            <person name="Harrison J."/>
            <person name="Moore K.A."/>
            <person name="Paszkiewicz K."/>
            <person name="Jones T."/>
            <person name="Grant M."/>
            <person name="Ambacheew D."/>
            <person name="Muzemil S."/>
            <person name="Studholme D.J."/>
        </authorList>
    </citation>
    <scope>NUCLEOTIDE SEQUENCE [LARGE SCALE GENOMIC DNA]</scope>
</reference>
<dbReference type="Proteomes" id="UP000287651">
    <property type="component" value="Unassembled WGS sequence"/>
</dbReference>
<accession>A0A427A2R7</accession>
<sequence>MLGTYQSDRGLVRLSTAWYLSVPCVGMHGIARDWYTLVQLGTLVYHVCVLELQLMVVQFFGEQTAMKKKKLKRKSLVEEQGRKEKGRRKKKKKEKEEKYSDTWEAAVAAVASKGSMVKQQRGSAAVASQQRSDKEAVPLQHRTCKQVRTLLHRAYAVSKIWNDAPVIVCGDFNSTPKVCCFIVFVASIL</sequence>
<dbReference type="InterPro" id="IPR036691">
    <property type="entry name" value="Endo/exonu/phosph_ase_sf"/>
</dbReference>
<dbReference type="Gene3D" id="3.60.10.10">
    <property type="entry name" value="Endonuclease/exonuclease/phosphatase"/>
    <property type="match status" value="1"/>
</dbReference>
<name>A0A427A2R7_ENSVE</name>
<proteinExistence type="predicted"/>
<comment type="caution">
    <text evidence="2">The sequence shown here is derived from an EMBL/GenBank/DDBJ whole genome shotgun (WGS) entry which is preliminary data.</text>
</comment>
<dbReference type="AlphaFoldDB" id="A0A427A2R7"/>
<evidence type="ECO:0000256" key="1">
    <source>
        <dbReference type="SAM" id="MobiDB-lite"/>
    </source>
</evidence>
<evidence type="ECO:0000313" key="2">
    <source>
        <dbReference type="EMBL" id="RRT70492.1"/>
    </source>
</evidence>
<dbReference type="SUPFAM" id="SSF56219">
    <property type="entry name" value="DNase I-like"/>
    <property type="match status" value="1"/>
</dbReference>